<feature type="transmembrane region" description="Helical" evidence="1">
    <location>
        <begin position="200"/>
        <end position="221"/>
    </location>
</feature>
<comment type="caution">
    <text evidence="3">The sequence shown here is derived from an EMBL/GenBank/DDBJ whole genome shotgun (WGS) entry which is preliminary data.</text>
</comment>
<dbReference type="Pfam" id="PF13386">
    <property type="entry name" value="DsbD_2"/>
    <property type="match status" value="1"/>
</dbReference>
<organism evidence="3 4">
    <name type="scientific">Ginsengibacter hankyongi</name>
    <dbReference type="NCBI Taxonomy" id="2607284"/>
    <lineage>
        <taxon>Bacteria</taxon>
        <taxon>Pseudomonadati</taxon>
        <taxon>Bacteroidota</taxon>
        <taxon>Chitinophagia</taxon>
        <taxon>Chitinophagales</taxon>
        <taxon>Chitinophagaceae</taxon>
        <taxon>Ginsengibacter</taxon>
    </lineage>
</organism>
<keyword evidence="4" id="KW-1185">Reference proteome</keyword>
<feature type="domain" description="Urease accessory protein UreH-like transmembrane" evidence="2">
    <location>
        <begin position="43"/>
        <end position="208"/>
    </location>
</feature>
<dbReference type="PANTHER" id="PTHR33876">
    <property type="entry name" value="UNNAMED PRODUCT"/>
    <property type="match status" value="1"/>
</dbReference>
<dbReference type="InterPro" id="IPR039447">
    <property type="entry name" value="UreH-like_TM_dom"/>
</dbReference>
<protein>
    <submittedName>
        <fullName evidence="3">Urease accessory protein</fullName>
    </submittedName>
</protein>
<dbReference type="RefSeq" id="WP_150415306.1">
    <property type="nucleotide sequence ID" value="NZ_VYQF01000003.1"/>
</dbReference>
<gene>
    <name evidence="3" type="ORF">FW778_13585</name>
</gene>
<dbReference type="AlphaFoldDB" id="A0A5J5IJN6"/>
<name>A0A5J5IJN6_9BACT</name>
<proteinExistence type="predicted"/>
<dbReference type="Proteomes" id="UP000326903">
    <property type="component" value="Unassembled WGS sequence"/>
</dbReference>
<feature type="transmembrane region" description="Helical" evidence="1">
    <location>
        <begin position="76"/>
        <end position="96"/>
    </location>
</feature>
<feature type="transmembrane region" description="Helical" evidence="1">
    <location>
        <begin position="44"/>
        <end position="64"/>
    </location>
</feature>
<reference evidence="3 4" key="1">
    <citation type="submission" date="2019-09" db="EMBL/GenBank/DDBJ databases">
        <title>Draft genome sequence of Ginsengibacter sp. BR5-29.</title>
        <authorList>
            <person name="Im W.-T."/>
        </authorList>
    </citation>
    <scope>NUCLEOTIDE SEQUENCE [LARGE SCALE GENOMIC DNA]</scope>
    <source>
        <strain evidence="3 4">BR5-29</strain>
    </source>
</reference>
<keyword evidence="1" id="KW-0472">Membrane</keyword>
<keyword evidence="1" id="KW-1133">Transmembrane helix</keyword>
<dbReference type="InterPro" id="IPR052776">
    <property type="entry name" value="Chloro_ReproSupport/MetalTrans"/>
</dbReference>
<evidence type="ECO:0000256" key="1">
    <source>
        <dbReference type="SAM" id="Phobius"/>
    </source>
</evidence>
<dbReference type="PANTHER" id="PTHR33876:SF4">
    <property type="entry name" value="CHLOROPLAST PROTEIN FOR GROWTH AND FERTILITY 2"/>
    <property type="match status" value="1"/>
</dbReference>
<evidence type="ECO:0000313" key="3">
    <source>
        <dbReference type="EMBL" id="KAA9038585.1"/>
    </source>
</evidence>
<evidence type="ECO:0000259" key="2">
    <source>
        <dbReference type="Pfam" id="PF13386"/>
    </source>
</evidence>
<dbReference type="EMBL" id="VYQF01000003">
    <property type="protein sequence ID" value="KAA9038585.1"/>
    <property type="molecule type" value="Genomic_DNA"/>
</dbReference>
<accession>A0A5J5IJN6</accession>
<feature type="transmembrane region" description="Helical" evidence="1">
    <location>
        <begin position="134"/>
        <end position="153"/>
    </location>
</feature>
<evidence type="ECO:0000313" key="4">
    <source>
        <dbReference type="Proteomes" id="UP000326903"/>
    </source>
</evidence>
<feature type="transmembrane region" description="Helical" evidence="1">
    <location>
        <begin position="165"/>
        <end position="188"/>
    </location>
</feature>
<sequence length="226" mass="24880">MFTFPLLLTIYAGFIHAFEADHLLAVSNIVSQRDNIRLSLKDGIFWGLGHTSTIFLIGVLMIVFKAGISDQYFRYFELLVGAMLIALAIYRMFIFFKTKKVVIHAHPHHHAGEQHNHLHVHVGDKAVHQHKHSLAYGVGLMHGLAGSGALILIAMSQMKSPIDGLIYLVVFGVGCIVGMLVAAGLFSIPFSKKIIQAQTLQSILIIATSLLCFLYGGKVIYDNLVA</sequence>
<keyword evidence="1" id="KW-0812">Transmembrane</keyword>